<organism evidence="3 4">
    <name type="scientific">Escallonia herrerae</name>
    <dbReference type="NCBI Taxonomy" id="1293975"/>
    <lineage>
        <taxon>Eukaryota</taxon>
        <taxon>Viridiplantae</taxon>
        <taxon>Streptophyta</taxon>
        <taxon>Embryophyta</taxon>
        <taxon>Tracheophyta</taxon>
        <taxon>Spermatophyta</taxon>
        <taxon>Magnoliopsida</taxon>
        <taxon>eudicotyledons</taxon>
        <taxon>Gunneridae</taxon>
        <taxon>Pentapetalae</taxon>
        <taxon>asterids</taxon>
        <taxon>campanulids</taxon>
        <taxon>Escalloniales</taxon>
        <taxon>Escalloniaceae</taxon>
        <taxon>Escallonia</taxon>
    </lineage>
</organism>
<dbReference type="Pfam" id="PF00481">
    <property type="entry name" value="PP2C"/>
    <property type="match status" value="1"/>
</dbReference>
<evidence type="ECO:0000313" key="3">
    <source>
        <dbReference type="EMBL" id="KAK3041218.1"/>
    </source>
</evidence>
<comment type="caution">
    <text evidence="3">The sequence shown here is derived from an EMBL/GenBank/DDBJ whole genome shotgun (WGS) entry which is preliminary data.</text>
</comment>
<dbReference type="AlphaFoldDB" id="A0AA89BHH2"/>
<keyword evidence="1" id="KW-0472">Membrane</keyword>
<keyword evidence="4" id="KW-1185">Reference proteome</keyword>
<evidence type="ECO:0000259" key="2">
    <source>
        <dbReference type="Pfam" id="PF00481"/>
    </source>
</evidence>
<dbReference type="EMBL" id="JAVXUP010000039">
    <property type="protein sequence ID" value="KAK3041218.1"/>
    <property type="molecule type" value="Genomic_DNA"/>
</dbReference>
<dbReference type="Proteomes" id="UP001188597">
    <property type="component" value="Unassembled WGS sequence"/>
</dbReference>
<dbReference type="Gene3D" id="3.60.40.10">
    <property type="entry name" value="PPM-type phosphatase domain"/>
    <property type="match status" value="1"/>
</dbReference>
<evidence type="ECO:0000256" key="1">
    <source>
        <dbReference type="SAM" id="Phobius"/>
    </source>
</evidence>
<dbReference type="InterPro" id="IPR036457">
    <property type="entry name" value="PPM-type-like_dom_sf"/>
</dbReference>
<gene>
    <name evidence="3" type="ORF">RJ639_028478</name>
</gene>
<evidence type="ECO:0000313" key="4">
    <source>
        <dbReference type="Proteomes" id="UP001188597"/>
    </source>
</evidence>
<dbReference type="SUPFAM" id="SSF81606">
    <property type="entry name" value="PP2C-like"/>
    <property type="match status" value="1"/>
</dbReference>
<dbReference type="InterPro" id="IPR001932">
    <property type="entry name" value="PPM-type_phosphatase-like_dom"/>
</dbReference>
<name>A0AA89BHH2_9ASTE</name>
<feature type="domain" description="PPM-type phosphatase" evidence="2">
    <location>
        <begin position="86"/>
        <end position="157"/>
    </location>
</feature>
<proteinExistence type="predicted"/>
<sequence length="172" mass="19250">MASKLFLDYFYLHAVSNCVSSHLLPTLDEESVCGILKEATLRAIHDIEIEFTLLFTRRNMTQVKCRSILELAFHIFFICAYFAIARYGVIAEPKVLDWRAIKGNDVFLVVESDGMFESLSMKSVCGLLEENSPKCSSSSSLADCIIKVALRRGRTDNLLAIVVPLRPADLTP</sequence>
<accession>A0AA89BHH2</accession>
<feature type="transmembrane region" description="Helical" evidence="1">
    <location>
        <begin position="68"/>
        <end position="89"/>
    </location>
</feature>
<keyword evidence="1" id="KW-1133">Transmembrane helix</keyword>
<keyword evidence="1" id="KW-0812">Transmembrane</keyword>
<protein>
    <recommendedName>
        <fullName evidence="2">PPM-type phosphatase domain-containing protein</fullName>
    </recommendedName>
</protein>
<reference evidence="3" key="1">
    <citation type="submission" date="2022-12" db="EMBL/GenBank/DDBJ databases">
        <title>Draft genome assemblies for two species of Escallonia (Escalloniales).</title>
        <authorList>
            <person name="Chanderbali A."/>
            <person name="Dervinis C."/>
            <person name="Anghel I."/>
            <person name="Soltis D."/>
            <person name="Soltis P."/>
            <person name="Zapata F."/>
        </authorList>
    </citation>
    <scope>NUCLEOTIDE SEQUENCE</scope>
    <source>
        <strain evidence="3">UCBG64.0493</strain>
        <tissue evidence="3">Leaf</tissue>
    </source>
</reference>